<dbReference type="AlphaFoldDB" id="A0AAV9Z094"/>
<dbReference type="Pfam" id="PF20414">
    <property type="entry name" value="DUF6698"/>
    <property type="match status" value="1"/>
</dbReference>
<reference evidence="2 3" key="1">
    <citation type="journal article" date="2024" name="J Genomics">
        <title>Draft genome sequencing and assembly of Favolaschia claudopus CIRM-BRFM 2984 isolated from oak limbs.</title>
        <authorList>
            <person name="Navarro D."/>
            <person name="Drula E."/>
            <person name="Chaduli D."/>
            <person name="Cazenave R."/>
            <person name="Ahrendt S."/>
            <person name="Wang J."/>
            <person name="Lipzen A."/>
            <person name="Daum C."/>
            <person name="Barry K."/>
            <person name="Grigoriev I.V."/>
            <person name="Favel A."/>
            <person name="Rosso M.N."/>
            <person name="Martin F."/>
        </authorList>
    </citation>
    <scope>NUCLEOTIDE SEQUENCE [LARGE SCALE GENOMIC DNA]</scope>
    <source>
        <strain evidence="2 3">CIRM-BRFM 2984</strain>
    </source>
</reference>
<protein>
    <submittedName>
        <fullName evidence="2">Uncharacterized protein</fullName>
    </submittedName>
</protein>
<dbReference type="InterPro" id="IPR046521">
    <property type="entry name" value="DUF6698"/>
</dbReference>
<evidence type="ECO:0000256" key="1">
    <source>
        <dbReference type="SAM" id="MobiDB-lite"/>
    </source>
</evidence>
<comment type="caution">
    <text evidence="2">The sequence shown here is derived from an EMBL/GenBank/DDBJ whole genome shotgun (WGS) entry which is preliminary data.</text>
</comment>
<dbReference type="Proteomes" id="UP001362999">
    <property type="component" value="Unassembled WGS sequence"/>
</dbReference>
<feature type="region of interest" description="Disordered" evidence="1">
    <location>
        <begin position="79"/>
        <end position="118"/>
    </location>
</feature>
<keyword evidence="3" id="KW-1185">Reference proteome</keyword>
<proteinExistence type="predicted"/>
<organism evidence="2 3">
    <name type="scientific">Favolaschia claudopus</name>
    <dbReference type="NCBI Taxonomy" id="2862362"/>
    <lineage>
        <taxon>Eukaryota</taxon>
        <taxon>Fungi</taxon>
        <taxon>Dikarya</taxon>
        <taxon>Basidiomycota</taxon>
        <taxon>Agaricomycotina</taxon>
        <taxon>Agaricomycetes</taxon>
        <taxon>Agaricomycetidae</taxon>
        <taxon>Agaricales</taxon>
        <taxon>Marasmiineae</taxon>
        <taxon>Mycenaceae</taxon>
        <taxon>Favolaschia</taxon>
    </lineage>
</organism>
<evidence type="ECO:0000313" key="2">
    <source>
        <dbReference type="EMBL" id="KAK6966704.1"/>
    </source>
</evidence>
<gene>
    <name evidence="2" type="ORF">R3P38DRAFT_3245477</name>
</gene>
<evidence type="ECO:0000313" key="3">
    <source>
        <dbReference type="Proteomes" id="UP001362999"/>
    </source>
</evidence>
<name>A0AAV9Z094_9AGAR</name>
<dbReference type="EMBL" id="JAWWNJ010000258">
    <property type="protein sequence ID" value="KAK6966704.1"/>
    <property type="molecule type" value="Genomic_DNA"/>
</dbReference>
<sequence>MEQIHGLDHTEPGAIAGSAVLTIWALSTDGTLRSLENSTSIDYEERFNQYLEILTKGLRQKKKSILHIFREWDRNVFPNSEGGLGGSVRSRASDGGNLKALDALNDDSEVEAKPMDQA</sequence>
<accession>A0AAV9Z094</accession>